<keyword evidence="3" id="KW-1185">Reference proteome</keyword>
<reference evidence="2 3" key="1">
    <citation type="submission" date="2018-09" db="EMBL/GenBank/DDBJ databases">
        <title>The draft genome of Acinetobacter spp. strains.</title>
        <authorList>
            <person name="Qin J."/>
            <person name="Feng Y."/>
            <person name="Zong Z."/>
        </authorList>
    </citation>
    <scope>NUCLEOTIDE SEQUENCE [LARGE SCALE GENOMIC DNA]</scope>
    <source>
        <strain evidence="2 3">WCHAc060115</strain>
    </source>
</reference>
<gene>
    <name evidence="2" type="ORF">D7V20_07925</name>
</gene>
<dbReference type="RefSeq" id="WP_120383768.1">
    <property type="nucleotide sequence ID" value="NZ_RAXT01000011.1"/>
</dbReference>
<organism evidence="2 3">
    <name type="scientific">Acinetobacter rongchengensis</name>
    <dbReference type="NCBI Taxonomy" id="2419601"/>
    <lineage>
        <taxon>Bacteria</taxon>
        <taxon>Pseudomonadati</taxon>
        <taxon>Pseudomonadota</taxon>
        <taxon>Gammaproteobacteria</taxon>
        <taxon>Moraxellales</taxon>
        <taxon>Moraxellaceae</taxon>
        <taxon>Acinetobacter</taxon>
    </lineage>
</organism>
<feature type="transmembrane region" description="Helical" evidence="1">
    <location>
        <begin position="59"/>
        <end position="87"/>
    </location>
</feature>
<proteinExistence type="predicted"/>
<accession>A0A3A8F5S2</accession>
<keyword evidence="1" id="KW-1133">Transmembrane helix</keyword>
<dbReference type="OrthoDB" id="6694830at2"/>
<keyword evidence="1" id="KW-0812">Transmembrane</keyword>
<protein>
    <submittedName>
        <fullName evidence="2">Uncharacterized protein</fullName>
    </submittedName>
</protein>
<dbReference type="EMBL" id="RAXT01000011">
    <property type="protein sequence ID" value="RKG38450.1"/>
    <property type="molecule type" value="Genomic_DNA"/>
</dbReference>
<evidence type="ECO:0000256" key="1">
    <source>
        <dbReference type="SAM" id="Phobius"/>
    </source>
</evidence>
<evidence type="ECO:0000313" key="3">
    <source>
        <dbReference type="Proteomes" id="UP000280405"/>
    </source>
</evidence>
<sequence>MENQAAKKSFFNQGLSTSAYLMCGWPFILVFVGGAIGGGLGALAYFINLKIYKSNLSNMYKVILNILTGMTAMILWYLIAISIAVYFQQ</sequence>
<comment type="caution">
    <text evidence="2">The sequence shown here is derived from an EMBL/GenBank/DDBJ whole genome shotgun (WGS) entry which is preliminary data.</text>
</comment>
<feature type="transmembrane region" description="Helical" evidence="1">
    <location>
        <begin position="25"/>
        <end position="47"/>
    </location>
</feature>
<dbReference type="AlphaFoldDB" id="A0A3A8F5S2"/>
<dbReference type="Proteomes" id="UP000280405">
    <property type="component" value="Unassembled WGS sequence"/>
</dbReference>
<keyword evidence="1" id="KW-0472">Membrane</keyword>
<evidence type="ECO:0000313" key="2">
    <source>
        <dbReference type="EMBL" id="RKG38450.1"/>
    </source>
</evidence>
<name>A0A3A8F5S2_9GAMM</name>